<dbReference type="InterPro" id="IPR035906">
    <property type="entry name" value="MetI-like_sf"/>
</dbReference>
<keyword evidence="6 7" id="KW-0472">Membrane</keyword>
<dbReference type="Proteomes" id="UP000190951">
    <property type="component" value="Chromosome"/>
</dbReference>
<dbReference type="CDD" id="cd06261">
    <property type="entry name" value="TM_PBP2"/>
    <property type="match status" value="1"/>
</dbReference>
<feature type="transmembrane region" description="Helical" evidence="7">
    <location>
        <begin position="16"/>
        <end position="43"/>
    </location>
</feature>
<dbReference type="InterPro" id="IPR000515">
    <property type="entry name" value="MetI-like"/>
</dbReference>
<evidence type="ECO:0000256" key="4">
    <source>
        <dbReference type="ARBA" id="ARBA00022692"/>
    </source>
</evidence>
<comment type="subcellular location">
    <subcellularLocation>
        <location evidence="1 7">Cell membrane</location>
        <topology evidence="1 7">Multi-pass membrane protein</topology>
    </subcellularLocation>
</comment>
<evidence type="ECO:0000256" key="6">
    <source>
        <dbReference type="ARBA" id="ARBA00023136"/>
    </source>
</evidence>
<keyword evidence="5 7" id="KW-1133">Transmembrane helix</keyword>
<evidence type="ECO:0000256" key="5">
    <source>
        <dbReference type="ARBA" id="ARBA00022989"/>
    </source>
</evidence>
<comment type="similarity">
    <text evidence="7">Belongs to the binding-protein-dependent transport system permease family.</text>
</comment>
<dbReference type="GO" id="GO:0005886">
    <property type="term" value="C:plasma membrane"/>
    <property type="evidence" value="ECO:0007669"/>
    <property type="project" value="UniProtKB-SubCell"/>
</dbReference>
<dbReference type="AlphaFoldDB" id="A0A1S8MB39"/>
<feature type="transmembrane region" description="Helical" evidence="7">
    <location>
        <begin position="275"/>
        <end position="296"/>
    </location>
</feature>
<evidence type="ECO:0000256" key="1">
    <source>
        <dbReference type="ARBA" id="ARBA00004651"/>
    </source>
</evidence>
<keyword evidence="9" id="KW-1185">Reference proteome</keyword>
<evidence type="ECO:0000256" key="3">
    <source>
        <dbReference type="ARBA" id="ARBA00022475"/>
    </source>
</evidence>
<evidence type="ECO:0000256" key="2">
    <source>
        <dbReference type="ARBA" id="ARBA00022448"/>
    </source>
</evidence>
<dbReference type="PROSITE" id="PS50928">
    <property type="entry name" value="ABC_TM1"/>
    <property type="match status" value="1"/>
</dbReference>
<feature type="transmembrane region" description="Helical" evidence="7">
    <location>
        <begin position="215"/>
        <end position="237"/>
    </location>
</feature>
<keyword evidence="4 7" id="KW-0812">Transmembrane</keyword>
<dbReference type="PANTHER" id="PTHR30193:SF44">
    <property type="entry name" value="LACTOSE TRANSPORT SYSTEM PERMEASE PROTEIN LACF"/>
    <property type="match status" value="1"/>
</dbReference>
<dbReference type="STRING" id="84029.CROST_33850"/>
<dbReference type="InterPro" id="IPR051393">
    <property type="entry name" value="ABC_transporter_permease"/>
</dbReference>
<evidence type="ECO:0000313" key="9">
    <source>
        <dbReference type="Proteomes" id="UP000190951"/>
    </source>
</evidence>
<feature type="transmembrane region" description="Helical" evidence="7">
    <location>
        <begin position="89"/>
        <end position="107"/>
    </location>
</feature>
<accession>A0A1S8MB39</accession>
<protein>
    <submittedName>
        <fullName evidence="8">Multiple-sugar transport system permease YteP</fullName>
    </submittedName>
</protein>
<sequence>MSIVKRMCKSIYKDRIYWLMLLPTILFFIVLAYIPMAGVYYAFTDYDFSKGLFGSRFVGLKNFAFLFSGGSHAIIWTITKNTVVYNLEFLILTTITQVAMAIIINELPGKLLTKFCQTLMFLPYFVSFVIVAVFVYNIFNYDYGILNNIIKMFGGKPINYYNTPGAWKYILNGVNMWKSLGYGTVMYLAALTAVDRSIYEAAAIDGANIFQRIRYITLPSIRPTIVILILFSIGGIVKGQFDMFYNIIGKNGLLYNATDIIDTYVYRTLTVNFNLGIGTAAGLYQSVLGLILVLIVNKIVKIIEPDYALF</sequence>
<evidence type="ECO:0000256" key="7">
    <source>
        <dbReference type="RuleBase" id="RU363032"/>
    </source>
</evidence>
<name>A0A1S8MB39_9CLOT</name>
<dbReference type="Gene3D" id="1.10.3720.10">
    <property type="entry name" value="MetI-like"/>
    <property type="match status" value="1"/>
</dbReference>
<keyword evidence="2 7" id="KW-0813">Transport</keyword>
<keyword evidence="3" id="KW-1003">Cell membrane</keyword>
<dbReference type="GO" id="GO:0055085">
    <property type="term" value="P:transmembrane transport"/>
    <property type="evidence" value="ECO:0007669"/>
    <property type="project" value="InterPro"/>
</dbReference>
<dbReference type="PANTHER" id="PTHR30193">
    <property type="entry name" value="ABC TRANSPORTER PERMEASE PROTEIN"/>
    <property type="match status" value="1"/>
</dbReference>
<dbReference type="Pfam" id="PF00528">
    <property type="entry name" value="BPD_transp_1"/>
    <property type="match status" value="1"/>
</dbReference>
<reference evidence="8 9" key="1">
    <citation type="submission" date="2022-04" db="EMBL/GenBank/DDBJ databases">
        <title>Genome sequence of C. roseum typestrain.</title>
        <authorList>
            <person name="Poehlein A."/>
            <person name="Schoch T."/>
            <person name="Duerre P."/>
            <person name="Daniel R."/>
        </authorList>
    </citation>
    <scope>NUCLEOTIDE SEQUENCE [LARGE SCALE GENOMIC DNA]</scope>
    <source>
        <strain evidence="8 9">DSM 7320</strain>
    </source>
</reference>
<proteinExistence type="inferred from homology"/>
<dbReference type="EMBL" id="CP096983">
    <property type="protein sequence ID" value="URZ11058.1"/>
    <property type="molecule type" value="Genomic_DNA"/>
</dbReference>
<dbReference type="KEGG" id="crw:CROST_017740"/>
<evidence type="ECO:0000313" key="8">
    <source>
        <dbReference type="EMBL" id="URZ11058.1"/>
    </source>
</evidence>
<feature type="transmembrane region" description="Helical" evidence="7">
    <location>
        <begin position="119"/>
        <end position="139"/>
    </location>
</feature>
<dbReference type="RefSeq" id="WP_077833377.1">
    <property type="nucleotide sequence ID" value="NZ_CP096983.1"/>
</dbReference>
<dbReference type="SUPFAM" id="SSF161098">
    <property type="entry name" value="MetI-like"/>
    <property type="match status" value="1"/>
</dbReference>
<organism evidence="8 9">
    <name type="scientific">Clostridium felsineum</name>
    <dbReference type="NCBI Taxonomy" id="36839"/>
    <lineage>
        <taxon>Bacteria</taxon>
        <taxon>Bacillati</taxon>
        <taxon>Bacillota</taxon>
        <taxon>Clostridia</taxon>
        <taxon>Eubacteriales</taxon>
        <taxon>Clostridiaceae</taxon>
        <taxon>Clostridium</taxon>
    </lineage>
</organism>
<gene>
    <name evidence="8" type="primary">yteP</name>
    <name evidence="8" type="ORF">CROST_017740</name>
</gene>